<dbReference type="GO" id="GO:0006355">
    <property type="term" value="P:regulation of DNA-templated transcription"/>
    <property type="evidence" value="ECO:0007669"/>
    <property type="project" value="InterPro"/>
</dbReference>
<name>A0A1W6ZTQ5_9HYPH</name>
<dbReference type="AlphaFoldDB" id="A0A1W6ZTQ5"/>
<keyword evidence="5" id="KW-1185">Reference proteome</keyword>
<dbReference type="GO" id="GO:0000160">
    <property type="term" value="P:phosphorelay signal transduction system"/>
    <property type="evidence" value="ECO:0007669"/>
    <property type="project" value="InterPro"/>
</dbReference>
<dbReference type="STRING" id="1235591.CAK95_18040"/>
<dbReference type="InterPro" id="IPR001867">
    <property type="entry name" value="OmpR/PhoB-type_DNA-bd"/>
</dbReference>
<evidence type="ECO:0000256" key="1">
    <source>
        <dbReference type="ARBA" id="ARBA00023125"/>
    </source>
</evidence>
<dbReference type="Pfam" id="PF00486">
    <property type="entry name" value="Trans_reg_C"/>
    <property type="match status" value="1"/>
</dbReference>
<reference evidence="4 5" key="1">
    <citation type="submission" date="2017-05" db="EMBL/GenBank/DDBJ databases">
        <title>Full genome sequence of Pseudorhodoplanes sinuspersici.</title>
        <authorList>
            <person name="Dastgheib S.M.M."/>
            <person name="Shavandi M."/>
            <person name="Tirandaz H."/>
        </authorList>
    </citation>
    <scope>NUCLEOTIDE SEQUENCE [LARGE SCALE GENOMIC DNA]</scope>
    <source>
        <strain evidence="4 5">RIPI110</strain>
    </source>
</reference>
<dbReference type="EMBL" id="CP021112">
    <property type="protein sequence ID" value="ARQ00774.1"/>
    <property type="molecule type" value="Genomic_DNA"/>
</dbReference>
<evidence type="ECO:0000313" key="5">
    <source>
        <dbReference type="Proteomes" id="UP000194137"/>
    </source>
</evidence>
<evidence type="ECO:0000256" key="2">
    <source>
        <dbReference type="PROSITE-ProRule" id="PRU01091"/>
    </source>
</evidence>
<feature type="DNA-binding region" description="OmpR/PhoB-type" evidence="2">
    <location>
        <begin position="15"/>
        <end position="112"/>
    </location>
</feature>
<dbReference type="Gene3D" id="1.10.10.10">
    <property type="entry name" value="Winged helix-like DNA-binding domain superfamily/Winged helix DNA-binding domain"/>
    <property type="match status" value="1"/>
</dbReference>
<dbReference type="Proteomes" id="UP000194137">
    <property type="component" value="Chromosome"/>
</dbReference>
<accession>A0A1W6ZTQ5</accession>
<evidence type="ECO:0000313" key="4">
    <source>
        <dbReference type="EMBL" id="ARQ00774.1"/>
    </source>
</evidence>
<sequence length="530" mass="57819">MAEDAPIRASQPPVPSAIGFEGFVLEPGRGRLLGRDGAEISLRPKAFELLVALTEAGGRPLKKTELLDRVWGKTHVTEDSLFQAVKDARRALDDREGRLLRYMPRRGYVLDCTLNTDRPGKVAPEPALSIDRPSVAVLPFRTLGEDTSTYLAAGLTEEISIALSRFRWLFVLANASAMAIAAQTGSANAEILEAARNLGIRYLVEGSLARTERQIVVRCRLVETATGRQVWQERFTRDSVDVLDLYEAITSAIAAAIEPRLLRAEVERVLRRGTSNLDAFDSYLRALPGYYSRTPHGNSEAIALLEAAIARDPHFALATALLARCVATSVWLGTEPDFASGTARALALARAALNIDRSDSQVLALCGHLLVIVGGEHAEGGALVDLSLRMNPNSAEAWRLGGWVSAWGGETELALHRLAEAERLDPLSPLQSDVHSARSVALLMAQRFSEAVEAARRSIATTPEATTPRRFLIAALWHAGAREEARQECAAMLQRQPNASLRRGRWLQVMRHSWMADLVTEGLRGAGVPE</sequence>
<dbReference type="RefSeq" id="WP_086089170.1">
    <property type="nucleotide sequence ID" value="NZ_CP021112.1"/>
</dbReference>
<dbReference type="CDD" id="cd00383">
    <property type="entry name" value="trans_reg_C"/>
    <property type="match status" value="1"/>
</dbReference>
<dbReference type="OrthoDB" id="9807521at2"/>
<dbReference type="SMART" id="SM00862">
    <property type="entry name" value="Trans_reg_C"/>
    <property type="match status" value="1"/>
</dbReference>
<organism evidence="4 5">
    <name type="scientific">Pseudorhodoplanes sinuspersici</name>
    <dbReference type="NCBI Taxonomy" id="1235591"/>
    <lineage>
        <taxon>Bacteria</taxon>
        <taxon>Pseudomonadati</taxon>
        <taxon>Pseudomonadota</taxon>
        <taxon>Alphaproteobacteria</taxon>
        <taxon>Hyphomicrobiales</taxon>
        <taxon>Pseudorhodoplanes</taxon>
    </lineage>
</organism>
<gene>
    <name evidence="4" type="ORF">CAK95_18040</name>
</gene>
<dbReference type="PROSITE" id="PS51755">
    <property type="entry name" value="OMPR_PHOB"/>
    <property type="match status" value="1"/>
</dbReference>
<proteinExistence type="predicted"/>
<dbReference type="SUPFAM" id="SSF48452">
    <property type="entry name" value="TPR-like"/>
    <property type="match status" value="1"/>
</dbReference>
<dbReference type="InterPro" id="IPR011990">
    <property type="entry name" value="TPR-like_helical_dom_sf"/>
</dbReference>
<dbReference type="InterPro" id="IPR036388">
    <property type="entry name" value="WH-like_DNA-bd_sf"/>
</dbReference>
<feature type="domain" description="OmpR/PhoB-type" evidence="3">
    <location>
        <begin position="15"/>
        <end position="112"/>
    </location>
</feature>
<dbReference type="Gene3D" id="1.25.40.10">
    <property type="entry name" value="Tetratricopeptide repeat domain"/>
    <property type="match status" value="2"/>
</dbReference>
<protein>
    <recommendedName>
        <fullName evidence="3">OmpR/PhoB-type domain-containing protein</fullName>
    </recommendedName>
</protein>
<dbReference type="SUPFAM" id="SSF46894">
    <property type="entry name" value="C-terminal effector domain of the bipartite response regulators"/>
    <property type="match status" value="1"/>
</dbReference>
<dbReference type="KEGG" id="psin:CAK95_18040"/>
<dbReference type="GO" id="GO:0003677">
    <property type="term" value="F:DNA binding"/>
    <property type="evidence" value="ECO:0007669"/>
    <property type="project" value="UniProtKB-UniRule"/>
</dbReference>
<dbReference type="InterPro" id="IPR016032">
    <property type="entry name" value="Sig_transdc_resp-reg_C-effctor"/>
</dbReference>
<dbReference type="Gene3D" id="3.40.50.10070">
    <property type="entry name" value="TolB, N-terminal domain"/>
    <property type="match status" value="1"/>
</dbReference>
<keyword evidence="1 2" id="KW-0238">DNA-binding</keyword>
<evidence type="ECO:0000259" key="3">
    <source>
        <dbReference type="PROSITE" id="PS51755"/>
    </source>
</evidence>